<keyword evidence="3" id="KW-1185">Reference proteome</keyword>
<dbReference type="Proteomes" id="UP001188597">
    <property type="component" value="Unassembled WGS sequence"/>
</dbReference>
<reference evidence="2" key="1">
    <citation type="submission" date="2022-12" db="EMBL/GenBank/DDBJ databases">
        <title>Draft genome assemblies for two species of Escallonia (Escalloniales).</title>
        <authorList>
            <person name="Chanderbali A."/>
            <person name="Dervinis C."/>
            <person name="Anghel I."/>
            <person name="Soltis D."/>
            <person name="Soltis P."/>
            <person name="Zapata F."/>
        </authorList>
    </citation>
    <scope>NUCLEOTIDE SEQUENCE</scope>
    <source>
        <strain evidence="2">UCBG64.0493</strain>
        <tissue evidence="2">Leaf</tissue>
    </source>
</reference>
<keyword evidence="1" id="KW-0812">Transmembrane</keyword>
<organism evidence="2 3">
    <name type="scientific">Escallonia herrerae</name>
    <dbReference type="NCBI Taxonomy" id="1293975"/>
    <lineage>
        <taxon>Eukaryota</taxon>
        <taxon>Viridiplantae</taxon>
        <taxon>Streptophyta</taxon>
        <taxon>Embryophyta</taxon>
        <taxon>Tracheophyta</taxon>
        <taxon>Spermatophyta</taxon>
        <taxon>Magnoliopsida</taxon>
        <taxon>eudicotyledons</taxon>
        <taxon>Gunneridae</taxon>
        <taxon>Pentapetalae</taxon>
        <taxon>asterids</taxon>
        <taxon>campanulids</taxon>
        <taxon>Escalloniales</taxon>
        <taxon>Escalloniaceae</taxon>
        <taxon>Escallonia</taxon>
    </lineage>
</organism>
<keyword evidence="1" id="KW-1133">Transmembrane helix</keyword>
<dbReference type="AlphaFoldDB" id="A0AA89AI40"/>
<proteinExistence type="predicted"/>
<protein>
    <submittedName>
        <fullName evidence="2">Uncharacterized protein</fullName>
    </submittedName>
</protein>
<keyword evidence="1" id="KW-0472">Membrane</keyword>
<evidence type="ECO:0000256" key="1">
    <source>
        <dbReference type="SAM" id="Phobius"/>
    </source>
</evidence>
<sequence>MVLEFITDIFVLIARSLALAIFVCVLGCFSFLIYVCGFTLAFTDSMAEWYEFHKFKPHGGGGKLPLRHQFPSATSPLSPPLISVALPHCPSPLSPSPTPLTSITIPLTAVVLPLYPFTSCPNTPANTTAHRTAIHRPPPTVTS</sequence>
<gene>
    <name evidence="2" type="ORF">RJ639_018770</name>
</gene>
<comment type="caution">
    <text evidence="2">The sequence shown here is derived from an EMBL/GenBank/DDBJ whole genome shotgun (WGS) entry which is preliminary data.</text>
</comment>
<feature type="transmembrane region" description="Helical" evidence="1">
    <location>
        <begin position="12"/>
        <end position="42"/>
    </location>
</feature>
<accession>A0AA89AI40</accession>
<dbReference type="EMBL" id="JAVXUP010002503">
    <property type="protein sequence ID" value="KAK3002927.1"/>
    <property type="molecule type" value="Genomic_DNA"/>
</dbReference>
<evidence type="ECO:0000313" key="2">
    <source>
        <dbReference type="EMBL" id="KAK3002927.1"/>
    </source>
</evidence>
<evidence type="ECO:0000313" key="3">
    <source>
        <dbReference type="Proteomes" id="UP001188597"/>
    </source>
</evidence>
<name>A0AA89AI40_9ASTE</name>